<evidence type="ECO:0000313" key="4">
    <source>
        <dbReference type="EMBL" id="KAF2105018.1"/>
    </source>
</evidence>
<organism evidence="4 5">
    <name type="scientific">Rhizodiscina lignyota</name>
    <dbReference type="NCBI Taxonomy" id="1504668"/>
    <lineage>
        <taxon>Eukaryota</taxon>
        <taxon>Fungi</taxon>
        <taxon>Dikarya</taxon>
        <taxon>Ascomycota</taxon>
        <taxon>Pezizomycotina</taxon>
        <taxon>Dothideomycetes</taxon>
        <taxon>Pleosporomycetidae</taxon>
        <taxon>Aulographales</taxon>
        <taxon>Rhizodiscinaceae</taxon>
        <taxon>Rhizodiscina</taxon>
    </lineage>
</organism>
<dbReference type="GO" id="GO:0016491">
    <property type="term" value="F:oxidoreductase activity"/>
    <property type="evidence" value="ECO:0007669"/>
    <property type="project" value="UniProtKB-KW"/>
</dbReference>
<dbReference type="PRINTS" id="PR00080">
    <property type="entry name" value="SDRFAMILY"/>
</dbReference>
<dbReference type="Pfam" id="PF13561">
    <property type="entry name" value="adh_short_C2"/>
    <property type="match status" value="1"/>
</dbReference>
<evidence type="ECO:0000256" key="3">
    <source>
        <dbReference type="ARBA" id="ARBA00023002"/>
    </source>
</evidence>
<keyword evidence="3" id="KW-0560">Oxidoreductase</keyword>
<evidence type="ECO:0000256" key="1">
    <source>
        <dbReference type="ARBA" id="ARBA00006484"/>
    </source>
</evidence>
<evidence type="ECO:0000313" key="5">
    <source>
        <dbReference type="Proteomes" id="UP000799772"/>
    </source>
</evidence>
<dbReference type="Proteomes" id="UP000799772">
    <property type="component" value="Unassembled WGS sequence"/>
</dbReference>
<comment type="similarity">
    <text evidence="1">Belongs to the short-chain dehydrogenases/reductases (SDR) family.</text>
</comment>
<gene>
    <name evidence="4" type="ORF">NA57DRAFT_71213</name>
</gene>
<dbReference type="PANTHER" id="PTHR43639">
    <property type="entry name" value="OXIDOREDUCTASE, SHORT-CHAIN DEHYDROGENASE/REDUCTASE FAMILY (AFU_ORTHOLOGUE AFUA_5G02870)"/>
    <property type="match status" value="1"/>
</dbReference>
<dbReference type="Gene3D" id="3.40.50.720">
    <property type="entry name" value="NAD(P)-binding Rossmann-like Domain"/>
    <property type="match status" value="1"/>
</dbReference>
<dbReference type="OrthoDB" id="47007at2759"/>
<comment type="caution">
    <text evidence="4">The sequence shown here is derived from an EMBL/GenBank/DDBJ whole genome shotgun (WGS) entry which is preliminary data.</text>
</comment>
<dbReference type="PANTHER" id="PTHR43639:SF1">
    <property type="entry name" value="SHORT-CHAIN DEHYDROGENASE_REDUCTASE FAMILY PROTEIN"/>
    <property type="match status" value="1"/>
</dbReference>
<keyword evidence="2" id="KW-0521">NADP</keyword>
<dbReference type="AlphaFoldDB" id="A0A9P4IS36"/>
<dbReference type="InterPro" id="IPR036291">
    <property type="entry name" value="NAD(P)-bd_dom_sf"/>
</dbReference>
<evidence type="ECO:0000256" key="2">
    <source>
        <dbReference type="ARBA" id="ARBA00022857"/>
    </source>
</evidence>
<dbReference type="EMBL" id="ML978121">
    <property type="protein sequence ID" value="KAF2105018.1"/>
    <property type="molecule type" value="Genomic_DNA"/>
</dbReference>
<dbReference type="InterPro" id="IPR002347">
    <property type="entry name" value="SDR_fam"/>
</dbReference>
<accession>A0A9P4IS36</accession>
<dbReference type="PRINTS" id="PR00081">
    <property type="entry name" value="GDHRDH"/>
</dbReference>
<reference evidence="4" key="1">
    <citation type="journal article" date="2020" name="Stud. Mycol.">
        <title>101 Dothideomycetes genomes: a test case for predicting lifestyles and emergence of pathogens.</title>
        <authorList>
            <person name="Haridas S."/>
            <person name="Albert R."/>
            <person name="Binder M."/>
            <person name="Bloem J."/>
            <person name="Labutti K."/>
            <person name="Salamov A."/>
            <person name="Andreopoulos B."/>
            <person name="Baker S."/>
            <person name="Barry K."/>
            <person name="Bills G."/>
            <person name="Bluhm B."/>
            <person name="Cannon C."/>
            <person name="Castanera R."/>
            <person name="Culley D."/>
            <person name="Daum C."/>
            <person name="Ezra D."/>
            <person name="Gonzalez J."/>
            <person name="Henrissat B."/>
            <person name="Kuo A."/>
            <person name="Liang C."/>
            <person name="Lipzen A."/>
            <person name="Lutzoni F."/>
            <person name="Magnuson J."/>
            <person name="Mondo S."/>
            <person name="Nolan M."/>
            <person name="Ohm R."/>
            <person name="Pangilinan J."/>
            <person name="Park H.-J."/>
            <person name="Ramirez L."/>
            <person name="Alfaro M."/>
            <person name="Sun H."/>
            <person name="Tritt A."/>
            <person name="Yoshinaga Y."/>
            <person name="Zwiers L.-H."/>
            <person name="Turgeon B."/>
            <person name="Goodwin S."/>
            <person name="Spatafora J."/>
            <person name="Crous P."/>
            <person name="Grigoriev I."/>
        </authorList>
    </citation>
    <scope>NUCLEOTIDE SEQUENCE</scope>
    <source>
        <strain evidence="4">CBS 133067</strain>
    </source>
</reference>
<keyword evidence="5" id="KW-1185">Reference proteome</keyword>
<proteinExistence type="inferred from homology"/>
<sequence length="252" mass="26986">MSLTNKVAIVTGGSRGIGAGIAKELAHRGAKVLLTFASTAAAADSVVQDIKSAGGEAVALKADCMDKDTPALVIKTAVESFDGGIDIIINNAAAGDECYLKDVTYEHYEKVFTTNVRFPMFLVKESLPFLRRGGRIVNIGSVVSREGWKMHTAYGATKACMDSFARTWSVELGHEYGITVNNVNPGPVNTDMWTEMPQELLDQFDPYINSTPAAPRVGEVDDIVPIVAFLCEEGARWITGSTTCANGGKVFT</sequence>
<dbReference type="FunFam" id="3.40.50.720:FF:000374">
    <property type="entry name" value="3-oxoacyl-(Acyl-carrier-protein) reductase"/>
    <property type="match status" value="1"/>
</dbReference>
<dbReference type="SUPFAM" id="SSF51735">
    <property type="entry name" value="NAD(P)-binding Rossmann-fold domains"/>
    <property type="match status" value="1"/>
</dbReference>
<protein>
    <submittedName>
        <fullName evidence="4">NAD(P)-binding protein</fullName>
    </submittedName>
</protein>
<name>A0A9P4IS36_9PEZI</name>